<organism evidence="1 2">
    <name type="scientific">Candidatus Bilamarchaeum dharawalense</name>
    <dbReference type="NCBI Taxonomy" id="2885759"/>
    <lineage>
        <taxon>Archaea</taxon>
        <taxon>Candidatus Micrarchaeota</taxon>
        <taxon>Candidatus Micrarchaeia</taxon>
        <taxon>Candidatus Anstonellales</taxon>
        <taxon>Candidatus Bilamarchaeaceae</taxon>
        <taxon>Candidatus Bilamarchaeum</taxon>
    </lineage>
</organism>
<evidence type="ECO:0000313" key="1">
    <source>
        <dbReference type="EMBL" id="VVC04108.1"/>
    </source>
</evidence>
<dbReference type="EMBL" id="CABMJJ010000009">
    <property type="protein sequence ID" value="VVC04108.1"/>
    <property type="molecule type" value="Genomic_DNA"/>
</dbReference>
<name>A0A5E4LSI4_9ARCH</name>
<dbReference type="SUPFAM" id="SSF89550">
    <property type="entry name" value="PHP domain-like"/>
    <property type="match status" value="1"/>
</dbReference>
<dbReference type="Proteomes" id="UP000789941">
    <property type="component" value="Unassembled WGS sequence"/>
</dbReference>
<sequence length="413" mass="46487">MRIIADLHVHSKYARATSPRCDIPGLAEGAKIKGINVIATGDFTHPTYFNELKTHLTQENNGLFFYHDIHFILSSEVALFYKANGKSLRLHNVVLAPGMEEAEQLNDVLKKYGSLIADGRPMLKLSSAALIEECESISKDFFIFPAHAWTPYFGIFGSETGVNSIREAFEDKSDRVFALETGLSSDPSMNWMLSQLDSFSLLSNSDAHSPEKLGREANVFDLEHLSYGSLMDAIKTKKGFTKTYEFYPEEGKYHFDGHRACNILYAPAESQSHNNICPVCKKKLTLGVLNRVCELADRKLGFKPKNAVPFQYTVPLTTVISKTLKKPETSSSVAEEYSKLVRYFGNEFAVYEAHTDQIRLATTPEIADSLLRVQQGKIRWIPGYDGVFGQLILDDFNHDKKSIDRKQKSLDDF</sequence>
<proteinExistence type="predicted"/>
<dbReference type="Gene3D" id="3.20.20.140">
    <property type="entry name" value="Metal-dependent hydrolases"/>
    <property type="match status" value="1"/>
</dbReference>
<dbReference type="PANTHER" id="PTHR40084">
    <property type="entry name" value="PHOSPHOHYDROLASE, PHP FAMILY"/>
    <property type="match status" value="1"/>
</dbReference>
<gene>
    <name evidence="1" type="ORF">LFW2832_00744</name>
</gene>
<comment type="caution">
    <text evidence="1">The sequence shown here is derived from an EMBL/GenBank/DDBJ whole genome shotgun (WGS) entry which is preliminary data.</text>
</comment>
<dbReference type="CDD" id="cd19067">
    <property type="entry name" value="PfuEndoQ-like"/>
    <property type="match status" value="1"/>
</dbReference>
<dbReference type="InterPro" id="IPR016195">
    <property type="entry name" value="Pol/histidinol_Pase-like"/>
</dbReference>
<evidence type="ECO:0008006" key="3">
    <source>
        <dbReference type="Google" id="ProtNLM"/>
    </source>
</evidence>
<dbReference type="AlphaFoldDB" id="A0A5E4LSI4"/>
<dbReference type="PANTHER" id="PTHR40084:SF1">
    <property type="entry name" value="PHOSPHOTRANSFERASE"/>
    <property type="match status" value="1"/>
</dbReference>
<evidence type="ECO:0000313" key="2">
    <source>
        <dbReference type="Proteomes" id="UP000789941"/>
    </source>
</evidence>
<accession>A0A5E4LSI4</accession>
<protein>
    <recommendedName>
        <fullName evidence="3">DNA helicase UvrD</fullName>
    </recommendedName>
</protein>
<reference evidence="1 2" key="1">
    <citation type="submission" date="2019-08" db="EMBL/GenBank/DDBJ databases">
        <authorList>
            <person name="Vazquez-Campos X."/>
        </authorList>
    </citation>
    <scope>NUCLEOTIDE SEQUENCE [LARGE SCALE GENOMIC DNA]</scope>
    <source>
        <strain evidence="1">LFW-283_2</strain>
    </source>
</reference>